<sequence length="274" mass="31251">MAHVGALVELSKYTPLHAVKEWMGVSAGSFVAMCICIGFTLEELTEISVRFDFTNIKEVDSIPGWILHFGLDTGERLHRMIEACLHVKGLSSDFTFQQCFEQFGLSLRVIATDLNDAVTKIFSPYDTPDYCLVDAVHASMSAPYYFQPFLCPVTGHYLIDGAVISNYPLFVVPKEEHTRTLSILIRTSVEKVEELMDLEMDELITRPMNIALREKVNIETKFYDAHCIQIQLGEINILDFSFDEETKNRIIEKGRDAVLAYVEQERPKKRRNSI</sequence>
<dbReference type="Gene3D" id="3.40.1090.10">
    <property type="entry name" value="Cytosolic phospholipase A2 catalytic domain"/>
    <property type="match status" value="2"/>
</dbReference>
<dbReference type="InterPro" id="IPR002641">
    <property type="entry name" value="PNPLA_dom"/>
</dbReference>
<protein>
    <recommendedName>
        <fullName evidence="2">PNPLA domain-containing protein</fullName>
    </recommendedName>
</protein>
<dbReference type="GO" id="GO:0006629">
    <property type="term" value="P:lipid metabolic process"/>
    <property type="evidence" value="ECO:0007669"/>
    <property type="project" value="UniProtKB-KW"/>
</dbReference>
<organism evidence="3">
    <name type="scientific">viral metagenome</name>
    <dbReference type="NCBI Taxonomy" id="1070528"/>
    <lineage>
        <taxon>unclassified sequences</taxon>
        <taxon>metagenomes</taxon>
        <taxon>organismal metagenomes</taxon>
    </lineage>
</organism>
<evidence type="ECO:0000256" key="1">
    <source>
        <dbReference type="ARBA" id="ARBA00023098"/>
    </source>
</evidence>
<keyword evidence="1" id="KW-0443">Lipid metabolism</keyword>
<dbReference type="Pfam" id="PF01734">
    <property type="entry name" value="Patatin"/>
    <property type="match status" value="1"/>
</dbReference>
<name>A0A6C0KQX9_9ZZZZ</name>
<dbReference type="SUPFAM" id="SSF52151">
    <property type="entry name" value="FabD/lysophospholipase-like"/>
    <property type="match status" value="1"/>
</dbReference>
<evidence type="ECO:0000313" key="3">
    <source>
        <dbReference type="EMBL" id="QHU20372.1"/>
    </source>
</evidence>
<dbReference type="InterPro" id="IPR052580">
    <property type="entry name" value="Lipid_Hydrolase"/>
</dbReference>
<accession>A0A6C0KQX9</accession>
<dbReference type="AlphaFoldDB" id="A0A6C0KQX9"/>
<evidence type="ECO:0000259" key="2">
    <source>
        <dbReference type="PROSITE" id="PS51635"/>
    </source>
</evidence>
<feature type="domain" description="PNPLA" evidence="2">
    <location>
        <begin position="1"/>
        <end position="173"/>
    </location>
</feature>
<proteinExistence type="predicted"/>
<dbReference type="InterPro" id="IPR016035">
    <property type="entry name" value="Acyl_Trfase/lysoPLipase"/>
</dbReference>
<dbReference type="PANTHER" id="PTHR46394">
    <property type="entry name" value="ANNEXIN"/>
    <property type="match status" value="1"/>
</dbReference>
<reference evidence="3" key="1">
    <citation type="journal article" date="2020" name="Nature">
        <title>Giant virus diversity and host interactions through global metagenomics.</title>
        <authorList>
            <person name="Schulz F."/>
            <person name="Roux S."/>
            <person name="Paez-Espino D."/>
            <person name="Jungbluth S."/>
            <person name="Walsh D.A."/>
            <person name="Denef V.J."/>
            <person name="McMahon K.D."/>
            <person name="Konstantinidis K.T."/>
            <person name="Eloe-Fadrosh E.A."/>
            <person name="Kyrpides N.C."/>
            <person name="Woyke T."/>
        </authorList>
    </citation>
    <scope>NUCLEOTIDE SEQUENCE</scope>
    <source>
        <strain evidence="3">GVMAG-S-3300013093-109</strain>
    </source>
</reference>
<dbReference type="PANTHER" id="PTHR46394:SF1">
    <property type="entry name" value="PNPLA DOMAIN-CONTAINING PROTEIN"/>
    <property type="match status" value="1"/>
</dbReference>
<dbReference type="PROSITE" id="PS51635">
    <property type="entry name" value="PNPLA"/>
    <property type="match status" value="1"/>
</dbReference>
<dbReference type="EMBL" id="MN740968">
    <property type="protein sequence ID" value="QHU20372.1"/>
    <property type="molecule type" value="Genomic_DNA"/>
</dbReference>